<sequence length="144" mass="15867">MGEEGVSLCSDLKEEKFWIIRTKSVDGPPKSENQHKGICLSISGFVQFCPIDGNSLSGKIPDYSSQKAAAKAVIATVYRGLAPPSRTPRTLFRTLLRSNLGFKSAGKVREIKSWSKSRSQRVDILLHHMLADELSKPECSTTDT</sequence>
<gene>
    <name evidence="1" type="ORF">ANE_LOCUS22610</name>
</gene>
<proteinExistence type="predicted"/>
<name>A0A565CF01_9BRAS</name>
<dbReference type="AlphaFoldDB" id="A0A565CF01"/>
<organism evidence="1 2">
    <name type="scientific">Arabis nemorensis</name>
    <dbReference type="NCBI Taxonomy" id="586526"/>
    <lineage>
        <taxon>Eukaryota</taxon>
        <taxon>Viridiplantae</taxon>
        <taxon>Streptophyta</taxon>
        <taxon>Embryophyta</taxon>
        <taxon>Tracheophyta</taxon>
        <taxon>Spermatophyta</taxon>
        <taxon>Magnoliopsida</taxon>
        <taxon>eudicotyledons</taxon>
        <taxon>Gunneridae</taxon>
        <taxon>Pentapetalae</taxon>
        <taxon>rosids</taxon>
        <taxon>malvids</taxon>
        <taxon>Brassicales</taxon>
        <taxon>Brassicaceae</taxon>
        <taxon>Arabideae</taxon>
        <taxon>Arabis</taxon>
    </lineage>
</organism>
<evidence type="ECO:0000313" key="1">
    <source>
        <dbReference type="EMBL" id="VVB12166.1"/>
    </source>
</evidence>
<dbReference type="EMBL" id="CABITT030000007">
    <property type="protein sequence ID" value="VVB12166.1"/>
    <property type="molecule type" value="Genomic_DNA"/>
</dbReference>
<dbReference type="Proteomes" id="UP000489600">
    <property type="component" value="Unassembled WGS sequence"/>
</dbReference>
<comment type="caution">
    <text evidence="1">The sequence shown here is derived from an EMBL/GenBank/DDBJ whole genome shotgun (WGS) entry which is preliminary data.</text>
</comment>
<protein>
    <submittedName>
        <fullName evidence="1">Uncharacterized protein</fullName>
    </submittedName>
</protein>
<reference evidence="1" key="1">
    <citation type="submission" date="2019-07" db="EMBL/GenBank/DDBJ databases">
        <authorList>
            <person name="Dittberner H."/>
        </authorList>
    </citation>
    <scope>NUCLEOTIDE SEQUENCE [LARGE SCALE GENOMIC DNA]</scope>
</reference>
<accession>A0A565CF01</accession>
<keyword evidence="2" id="KW-1185">Reference proteome</keyword>
<evidence type="ECO:0000313" key="2">
    <source>
        <dbReference type="Proteomes" id="UP000489600"/>
    </source>
</evidence>